<name>A0A7X6I3P0_9ENTE</name>
<dbReference type="InterPro" id="IPR042002">
    <property type="entry name" value="Sortase_C"/>
</dbReference>
<dbReference type="Pfam" id="PF04203">
    <property type="entry name" value="Sortase"/>
    <property type="match status" value="1"/>
</dbReference>
<feature type="active site" description="Proton donor/acceptor" evidence="2">
    <location>
        <position position="148"/>
    </location>
</feature>
<evidence type="ECO:0000256" key="3">
    <source>
        <dbReference type="SAM" id="Phobius"/>
    </source>
</evidence>
<evidence type="ECO:0000313" key="6">
    <source>
        <dbReference type="Proteomes" id="UP000521358"/>
    </source>
</evidence>
<dbReference type="NCBIfam" id="TIGR01076">
    <property type="entry name" value="sortase_fam"/>
    <property type="match status" value="1"/>
</dbReference>
<comment type="caution">
    <text evidence="5">The sequence shown here is derived from an EMBL/GenBank/DDBJ whole genome shotgun (WGS) entry which is preliminary data.</text>
</comment>
<keyword evidence="1" id="KW-0378">Hydrolase</keyword>
<keyword evidence="3" id="KW-1133">Transmembrane helix</keyword>
<dbReference type="EMBL" id="JAAVMB010000013">
    <property type="protein sequence ID" value="NKC68661.1"/>
    <property type="molecule type" value="Genomic_DNA"/>
</dbReference>
<dbReference type="Pfam" id="PF17802">
    <property type="entry name" value="SpaA"/>
    <property type="match status" value="1"/>
</dbReference>
<reference evidence="5 6" key="1">
    <citation type="submission" date="2020-03" db="EMBL/GenBank/DDBJ databases">
        <title>Bacterial samples isolated from urine from healthy bovine heifers (Gyr breed).</title>
        <authorList>
            <person name="Giannattasio-Ferraz S."/>
            <person name="Maskeri L."/>
            <person name="Penido A."/>
            <person name="Barbosa-Stancioli E.F."/>
            <person name="Putonti C."/>
        </authorList>
    </citation>
    <scope>NUCLEOTIDE SEQUENCE [LARGE SCALE GENOMIC DNA]</scope>
    <source>
        <strain evidence="5 6">UFMG-H7</strain>
    </source>
</reference>
<feature type="active site" description="Acyl-thioester intermediate" evidence="2">
    <location>
        <position position="210"/>
    </location>
</feature>
<dbReference type="InterPro" id="IPR023365">
    <property type="entry name" value="Sortase_dom-sf"/>
</dbReference>
<organism evidence="5 6">
    <name type="scientific">Vagococcus fluvialis</name>
    <dbReference type="NCBI Taxonomy" id="2738"/>
    <lineage>
        <taxon>Bacteria</taxon>
        <taxon>Bacillati</taxon>
        <taxon>Bacillota</taxon>
        <taxon>Bacilli</taxon>
        <taxon>Lactobacillales</taxon>
        <taxon>Enterococcaceae</taxon>
        <taxon>Vagococcus</taxon>
    </lineage>
</organism>
<feature type="transmembrane region" description="Helical" evidence="3">
    <location>
        <begin position="249"/>
        <end position="268"/>
    </location>
</feature>
<dbReference type="InterPro" id="IPR013783">
    <property type="entry name" value="Ig-like_fold"/>
</dbReference>
<proteinExistence type="predicted"/>
<keyword evidence="3" id="KW-0472">Membrane</keyword>
<dbReference type="Proteomes" id="UP000521358">
    <property type="component" value="Unassembled WGS sequence"/>
</dbReference>
<dbReference type="NCBIfam" id="NF033745">
    <property type="entry name" value="class_C_sortase"/>
    <property type="match status" value="1"/>
</dbReference>
<evidence type="ECO:0000256" key="1">
    <source>
        <dbReference type="ARBA" id="ARBA00022801"/>
    </source>
</evidence>
<protein>
    <submittedName>
        <fullName evidence="5">Class C sortase</fullName>
    </submittedName>
</protein>
<dbReference type="Gene3D" id="2.60.40.10">
    <property type="entry name" value="Immunoglobulins"/>
    <property type="match status" value="1"/>
</dbReference>
<accession>A0A7X6I3P0</accession>
<dbReference type="Gene3D" id="2.40.260.10">
    <property type="entry name" value="Sortase"/>
    <property type="match status" value="1"/>
</dbReference>
<evidence type="ECO:0000259" key="4">
    <source>
        <dbReference type="Pfam" id="PF17802"/>
    </source>
</evidence>
<gene>
    <name evidence="5" type="ORF">HED35_11230</name>
</gene>
<dbReference type="GO" id="GO:0016787">
    <property type="term" value="F:hydrolase activity"/>
    <property type="evidence" value="ECO:0007669"/>
    <property type="project" value="UniProtKB-KW"/>
</dbReference>
<evidence type="ECO:0000256" key="2">
    <source>
        <dbReference type="PIRSR" id="PIRSR605754-1"/>
    </source>
</evidence>
<feature type="domain" description="SpaA-like prealbumin fold" evidence="4">
    <location>
        <begin position="289"/>
        <end position="364"/>
    </location>
</feature>
<dbReference type="SUPFAM" id="SSF63817">
    <property type="entry name" value="Sortase"/>
    <property type="match status" value="1"/>
</dbReference>
<dbReference type="CDD" id="cd05827">
    <property type="entry name" value="Sortase_C"/>
    <property type="match status" value="1"/>
</dbReference>
<evidence type="ECO:0000313" key="5">
    <source>
        <dbReference type="EMBL" id="NKC68661.1"/>
    </source>
</evidence>
<dbReference type="InterPro" id="IPR005754">
    <property type="entry name" value="Sortase"/>
</dbReference>
<dbReference type="AlphaFoldDB" id="A0A7X6I3P0"/>
<keyword evidence="3" id="KW-0812">Transmembrane</keyword>
<sequence length="388" mass="45529">MALLFILGVLVFSYPFVVDSINNYYDQKAIEKLHKENQEEFKTKKTERLEEMKEINKKLAENKNTQNISGMGIVEDPFEAALTSKRTKKDQEYYKEHTIGAIFIPKIHVSLPLFDETNNTLLDVGATILQGSSYPIGGKDSHSVITGHSGLPDKKLFTDLEKLEKKDVIYIDVAGEKLAYEIETFKTVLPHELDDVKIQKGRDLITLVTCTPYMVNTHRLLVTAHRIPYVEEKMEKEKEQVQEYHKNRFRLFMLFFPILFSMIFYWMWRKFVYYQSGKYKYDFIFYIQRNNKPVVGETFVLTTGKKIVRKNKRKVTATSDINGEVRFSGIRGGKYTARHLKLKEVNAVRGYVYLLKDKQFVIRGKRKYFKVIKSKDGKKYILEMRKKK</sequence>
<dbReference type="InterPro" id="IPR041033">
    <property type="entry name" value="SpaA_PFL_dom_1"/>
</dbReference>